<feature type="region of interest" description="Disordered" evidence="7">
    <location>
        <begin position="286"/>
        <end position="329"/>
    </location>
</feature>
<feature type="region of interest" description="Disordered" evidence="7">
    <location>
        <begin position="449"/>
        <end position="497"/>
    </location>
</feature>
<dbReference type="PANTHER" id="PTHR23110">
    <property type="entry name" value="BTB DOMAIN TRANSCRIPTION FACTOR"/>
    <property type="match status" value="1"/>
</dbReference>
<feature type="region of interest" description="Disordered" evidence="7">
    <location>
        <begin position="195"/>
        <end position="268"/>
    </location>
</feature>
<dbReference type="InterPro" id="IPR011333">
    <property type="entry name" value="SKP1/BTB/POZ_sf"/>
</dbReference>
<feature type="compositionally biased region" description="Low complexity" evidence="7">
    <location>
        <begin position="449"/>
        <end position="480"/>
    </location>
</feature>
<keyword evidence="2" id="KW-0217">Developmental protein</keyword>
<dbReference type="PANTHER" id="PTHR23110:SF99">
    <property type="entry name" value="BROAD-COMPLEX CORE PROTEIN ISOFORM 6"/>
    <property type="match status" value="1"/>
</dbReference>
<feature type="region of interest" description="Disordered" evidence="7">
    <location>
        <begin position="583"/>
        <end position="609"/>
    </location>
</feature>
<reference evidence="10" key="1">
    <citation type="submission" date="2014-02" db="EMBL/GenBank/DDBJ databases">
        <authorList>
            <person name="Erezyilmaz D.F."/>
            <person name="Hayward A."/>
            <person name="Paps J."/>
        </authorList>
    </citation>
    <scope>NUCLEOTIDE SEQUENCE</scope>
</reference>
<feature type="compositionally biased region" description="Polar residues" evidence="7">
    <location>
        <begin position="583"/>
        <end position="599"/>
    </location>
</feature>
<dbReference type="PROSITE" id="PS00028">
    <property type="entry name" value="ZINC_FINGER_C2H2_1"/>
    <property type="match status" value="2"/>
</dbReference>
<dbReference type="GO" id="GO:0007423">
    <property type="term" value="P:sensory organ development"/>
    <property type="evidence" value="ECO:0007669"/>
    <property type="project" value="UniProtKB-ARBA"/>
</dbReference>
<dbReference type="SMART" id="SM00225">
    <property type="entry name" value="BTB"/>
    <property type="match status" value="1"/>
</dbReference>
<keyword evidence="4" id="KW-0677">Repeat</keyword>
<feature type="region of interest" description="Disordered" evidence="7">
    <location>
        <begin position="124"/>
        <end position="175"/>
    </location>
</feature>
<evidence type="ECO:0000256" key="5">
    <source>
        <dbReference type="ARBA" id="ARBA00023242"/>
    </source>
</evidence>
<keyword evidence="6" id="KW-0863">Zinc-finger</keyword>
<dbReference type="EMBL" id="KJ465871">
    <property type="protein sequence ID" value="AHY01365.1"/>
    <property type="molecule type" value="mRNA"/>
</dbReference>
<dbReference type="Gene3D" id="3.30.710.10">
    <property type="entry name" value="Potassium Channel Kv1.1, Chain A"/>
    <property type="match status" value="1"/>
</dbReference>
<feature type="compositionally biased region" description="Polar residues" evidence="7">
    <location>
        <begin position="286"/>
        <end position="305"/>
    </location>
</feature>
<dbReference type="CDD" id="cd18315">
    <property type="entry name" value="BTB_POZ_BAB-like"/>
    <property type="match status" value="1"/>
</dbReference>
<keyword evidence="5" id="KW-0539">Nucleus</keyword>
<evidence type="ECO:0000256" key="7">
    <source>
        <dbReference type="SAM" id="MobiDB-lite"/>
    </source>
</evidence>
<dbReference type="FunFam" id="3.30.710.10:FF:000118">
    <property type="entry name" value="Abrupt, isoform B"/>
    <property type="match status" value="1"/>
</dbReference>
<evidence type="ECO:0000256" key="6">
    <source>
        <dbReference type="PROSITE-ProRule" id="PRU00042"/>
    </source>
</evidence>
<keyword evidence="3" id="KW-0479">Metal-binding</keyword>
<evidence type="ECO:0000256" key="1">
    <source>
        <dbReference type="ARBA" id="ARBA00004123"/>
    </source>
</evidence>
<accession>A0A023UIC7</accession>
<dbReference type="GO" id="GO:0005634">
    <property type="term" value="C:nucleus"/>
    <property type="evidence" value="ECO:0007669"/>
    <property type="project" value="UniProtKB-SubCell"/>
</dbReference>
<evidence type="ECO:0000256" key="4">
    <source>
        <dbReference type="ARBA" id="ARBA00022737"/>
    </source>
</evidence>
<sequence length="609" mass="67892">MITMVDTQHFCLRWNNYQSSITSAFENLRDDEDFVDVTLACDGKSLKAHRVVLSACSPYFRELLKSTPCKHPVIVLQDVAFTDLHALVEFIYHGEVNVHERSLSSFLKTAEILRVSGLTQQNVTDTRESLSNNGHLSNSNSARNTPNYNVPNTNVNQTAHHHHHQHQHHHAQQMHQNLFQRQQNSISLAEKLVEESMYTPSSAPNSPTSITSITPTSSMKKSSHPKRERRSPVDSDSVLCHDLIKKTKSQDIQQQQQQQQQQQPQLAQPSTINNNVIYNNNFQKVSNRSSPQAQPTDFSPTGTGQKNRDDLQEHINSNSQSPTLNNNEDDIKMEPVETLEPMEPMELVCTTTTNNDYDTNSNHNDTADEDDEDNTGNVQNSMTKMNLGAAGNSSFMANNDVDDDSKQTASSTAAYLMAAASANSSKLFQNITGSYNFSMAALAATEHTSPTNLTTTNNNNSANNNSTSSSANGNGENSSNIAPSTSQGIVYRMPPPTSGGINEPQECPYCHRTFSCYYSLKRHFQDKHEQSDTLYVCEFCHRRYRTKNSLTTHKSLQHRGSSGMLKRLLKTTAIKKVINQQQQSFMPTSPTLSTHNLMLSSPSSSPPHL</sequence>
<feature type="domain" description="C2H2-type" evidence="9">
    <location>
        <begin position="535"/>
        <end position="563"/>
    </location>
</feature>
<evidence type="ECO:0000259" key="9">
    <source>
        <dbReference type="PROSITE" id="PS50157"/>
    </source>
</evidence>
<feature type="domain" description="C2H2-type" evidence="9">
    <location>
        <begin position="505"/>
        <end position="533"/>
    </location>
</feature>
<evidence type="ECO:0000256" key="3">
    <source>
        <dbReference type="ARBA" id="ARBA00022723"/>
    </source>
</evidence>
<keyword evidence="6" id="KW-0862">Zinc</keyword>
<proteinExistence type="evidence at transcript level"/>
<evidence type="ECO:0000259" key="8">
    <source>
        <dbReference type="PROSITE" id="PS50097"/>
    </source>
</evidence>
<dbReference type="GO" id="GO:0030707">
    <property type="term" value="P:follicle cell of egg chamber development"/>
    <property type="evidence" value="ECO:0007669"/>
    <property type="project" value="UniProtKB-ARBA"/>
</dbReference>
<evidence type="ECO:0000256" key="2">
    <source>
        <dbReference type="ARBA" id="ARBA00022473"/>
    </source>
</evidence>
<dbReference type="PROSITE" id="PS50157">
    <property type="entry name" value="ZINC_FINGER_C2H2_2"/>
    <property type="match status" value="2"/>
</dbReference>
<feature type="compositionally biased region" description="Low complexity" evidence="7">
    <location>
        <begin position="129"/>
        <end position="156"/>
    </location>
</feature>
<dbReference type="InterPro" id="IPR051095">
    <property type="entry name" value="Dros_DevTransReg"/>
</dbReference>
<dbReference type="GO" id="GO:0061061">
    <property type="term" value="P:muscle structure development"/>
    <property type="evidence" value="ECO:0007669"/>
    <property type="project" value="UniProtKB-ARBA"/>
</dbReference>
<organism evidence="10">
    <name type="scientific">Xenos vesparum</name>
    <dbReference type="NCBI Taxonomy" id="31928"/>
    <lineage>
        <taxon>Eukaryota</taxon>
        <taxon>Metazoa</taxon>
        <taxon>Ecdysozoa</taxon>
        <taxon>Arthropoda</taxon>
        <taxon>Hexapoda</taxon>
        <taxon>Insecta</taxon>
        <taxon>Pterygota</taxon>
        <taxon>Neoptera</taxon>
        <taxon>Endopterygota</taxon>
        <taxon>Strepsiptera</taxon>
        <taxon>Stylopidia</taxon>
        <taxon>Xenidae</taxon>
        <taxon>Xenos</taxon>
    </lineage>
</organism>
<feature type="region of interest" description="Disordered" evidence="7">
    <location>
        <begin position="352"/>
        <end position="380"/>
    </location>
</feature>
<dbReference type="InterPro" id="IPR013087">
    <property type="entry name" value="Znf_C2H2_type"/>
</dbReference>
<feature type="compositionally biased region" description="Low complexity" evidence="7">
    <location>
        <begin position="352"/>
        <end position="364"/>
    </location>
</feature>
<dbReference type="AlphaFoldDB" id="A0A023UIC7"/>
<protein>
    <submittedName>
        <fullName evidence="10">Broad Z3 isoform</fullName>
    </submittedName>
</protein>
<dbReference type="GO" id="GO:0006357">
    <property type="term" value="P:regulation of transcription by RNA polymerase II"/>
    <property type="evidence" value="ECO:0007669"/>
    <property type="project" value="TreeGrafter"/>
</dbReference>
<dbReference type="InterPro" id="IPR000210">
    <property type="entry name" value="BTB/POZ_dom"/>
</dbReference>
<dbReference type="Gene3D" id="3.30.160.60">
    <property type="entry name" value="Classic Zinc Finger"/>
    <property type="match status" value="1"/>
</dbReference>
<dbReference type="PROSITE" id="PS50097">
    <property type="entry name" value="BTB"/>
    <property type="match status" value="1"/>
</dbReference>
<evidence type="ECO:0000313" key="10">
    <source>
        <dbReference type="EMBL" id="AHY01365.1"/>
    </source>
</evidence>
<reference evidence="10" key="2">
    <citation type="submission" date="2014-05" db="EMBL/GenBank/DDBJ databases">
        <title>Expression of the pupal determinant, broad during metamorphic and neotenic development of the strepsipteran, Xenos vesparum Rossi.</title>
        <authorList>
            <person name="Huang Y."/>
            <person name="Acs Z."/>
            <person name="Delgado J.A."/>
            <person name="Collantes F."/>
            <person name="Kathirithamby J."/>
        </authorList>
    </citation>
    <scope>NUCLEOTIDE SEQUENCE</scope>
</reference>
<dbReference type="SUPFAM" id="SSF54695">
    <property type="entry name" value="POZ domain"/>
    <property type="match status" value="1"/>
</dbReference>
<comment type="subcellular location">
    <subcellularLocation>
        <location evidence="1">Nucleus</location>
    </subcellularLocation>
</comment>
<feature type="compositionally biased region" description="Low complexity" evidence="7">
    <location>
        <begin position="253"/>
        <end position="265"/>
    </location>
</feature>
<dbReference type="GO" id="GO:0008270">
    <property type="term" value="F:zinc ion binding"/>
    <property type="evidence" value="ECO:0007669"/>
    <property type="project" value="UniProtKB-KW"/>
</dbReference>
<dbReference type="GO" id="GO:0048813">
    <property type="term" value="P:dendrite morphogenesis"/>
    <property type="evidence" value="ECO:0007669"/>
    <property type="project" value="UniProtKB-ARBA"/>
</dbReference>
<feature type="compositionally biased region" description="Basic residues" evidence="7">
    <location>
        <begin position="159"/>
        <end position="172"/>
    </location>
</feature>
<dbReference type="Pfam" id="PF00651">
    <property type="entry name" value="BTB"/>
    <property type="match status" value="1"/>
</dbReference>
<name>A0A023UIC7_9NEOP</name>
<feature type="compositionally biased region" description="Polar residues" evidence="7">
    <location>
        <begin position="314"/>
        <end position="326"/>
    </location>
</feature>
<feature type="compositionally biased region" description="Low complexity" evidence="7">
    <location>
        <begin position="199"/>
        <end position="220"/>
    </location>
</feature>
<dbReference type="SMART" id="SM00355">
    <property type="entry name" value="ZnF_C2H2"/>
    <property type="match status" value="2"/>
</dbReference>
<feature type="domain" description="BTB" evidence="8">
    <location>
        <begin position="35"/>
        <end position="100"/>
    </location>
</feature>